<dbReference type="RefSeq" id="WP_093951970.1">
    <property type="nucleotide sequence ID" value="NZ_NMUL01000042.1"/>
</dbReference>
<feature type="chain" id="PRO_5039136121" description="Lipoprotein" evidence="1">
    <location>
        <begin position="25"/>
        <end position="171"/>
    </location>
</feature>
<evidence type="ECO:0000313" key="2">
    <source>
        <dbReference type="EMBL" id="OXM62078.1"/>
    </source>
</evidence>
<reference evidence="3" key="1">
    <citation type="submission" date="2017-07" db="EMBL/GenBank/DDBJ databases">
        <title>Comparative genome mining reveals phylogenetic distribution patterns of secondary metabolites in Amycolatopsis.</title>
        <authorList>
            <person name="Adamek M."/>
            <person name="Alanjary M."/>
            <person name="Sales-Ortells H."/>
            <person name="Goodfellow M."/>
            <person name="Bull A.T."/>
            <person name="Kalinowski J."/>
            <person name="Ziemert N."/>
        </authorList>
    </citation>
    <scope>NUCLEOTIDE SEQUENCE [LARGE SCALE GENOMIC DNA]</scope>
    <source>
        <strain evidence="3">H5</strain>
    </source>
</reference>
<dbReference type="GO" id="GO:0043448">
    <property type="term" value="P:alkane catabolic process"/>
    <property type="evidence" value="ECO:0007669"/>
    <property type="project" value="TreeGrafter"/>
</dbReference>
<dbReference type="EMBL" id="NMUL01000042">
    <property type="protein sequence ID" value="OXM62078.1"/>
    <property type="molecule type" value="Genomic_DNA"/>
</dbReference>
<dbReference type="InterPro" id="IPR005297">
    <property type="entry name" value="Lipoprotein_repeat"/>
</dbReference>
<dbReference type="PANTHER" id="PTHR39335:SF1">
    <property type="entry name" value="BLL4220 PROTEIN"/>
    <property type="match status" value="1"/>
</dbReference>
<evidence type="ECO:0000313" key="3">
    <source>
        <dbReference type="Proteomes" id="UP000215199"/>
    </source>
</evidence>
<dbReference type="PROSITE" id="PS51257">
    <property type="entry name" value="PROKAR_LIPOPROTEIN"/>
    <property type="match status" value="1"/>
</dbReference>
<dbReference type="Proteomes" id="UP000215199">
    <property type="component" value="Unassembled WGS sequence"/>
</dbReference>
<organism evidence="2 3">
    <name type="scientific">Amycolatopsis vastitatis</name>
    <dbReference type="NCBI Taxonomy" id="1905142"/>
    <lineage>
        <taxon>Bacteria</taxon>
        <taxon>Bacillati</taxon>
        <taxon>Actinomycetota</taxon>
        <taxon>Actinomycetes</taxon>
        <taxon>Pseudonocardiales</taxon>
        <taxon>Pseudonocardiaceae</taxon>
        <taxon>Amycolatopsis</taxon>
    </lineage>
</organism>
<gene>
    <name evidence="2" type="ORF">CF165_35560</name>
</gene>
<dbReference type="PANTHER" id="PTHR39335">
    <property type="entry name" value="BLL4220 PROTEIN"/>
    <property type="match status" value="1"/>
</dbReference>
<dbReference type="OrthoDB" id="597632at2"/>
<name>A0A229ST13_9PSEU</name>
<protein>
    <recommendedName>
        <fullName evidence="4">Lipoprotein</fullName>
    </recommendedName>
</protein>
<evidence type="ECO:0008006" key="4">
    <source>
        <dbReference type="Google" id="ProtNLM"/>
    </source>
</evidence>
<dbReference type="Pfam" id="PF03640">
    <property type="entry name" value="Lipoprotein_15"/>
    <property type="match status" value="2"/>
</dbReference>
<evidence type="ECO:0000256" key="1">
    <source>
        <dbReference type="SAM" id="SignalP"/>
    </source>
</evidence>
<feature type="signal peptide" evidence="1">
    <location>
        <begin position="1"/>
        <end position="24"/>
    </location>
</feature>
<proteinExistence type="predicted"/>
<comment type="caution">
    <text evidence="2">The sequence shown here is derived from an EMBL/GenBank/DDBJ whole genome shotgun (WGS) entry which is preliminary data.</text>
</comment>
<sequence>MNRIRPVVASAVALVAVATLSACSEMASGAQGPQHGEPGHKMLSVGTVAGVGAVVTDADGKTLYRFDKDLSQPPTSNCDGECATQWPPMLAGVATPMLKGIQDTQVGTVTRKDGTKQITLNGWPLYEFSGDKVTGDMNGQGVNGAWFALAPDGSKITAGKQGGPAAGGSGY</sequence>
<keyword evidence="1" id="KW-0732">Signal</keyword>
<accession>A0A229ST13</accession>
<keyword evidence="3" id="KW-1185">Reference proteome</keyword>
<dbReference type="AlphaFoldDB" id="A0A229ST13"/>